<dbReference type="AlphaFoldDB" id="A0A0K9GVD0"/>
<evidence type="ECO:0000256" key="1">
    <source>
        <dbReference type="SAM" id="Phobius"/>
    </source>
</evidence>
<accession>A0A0K9GVD0</accession>
<gene>
    <name evidence="3" type="ORF">AC625_12500</name>
</gene>
<evidence type="ECO:0000259" key="2">
    <source>
        <dbReference type="Pfam" id="PF13828"/>
    </source>
</evidence>
<evidence type="ECO:0000313" key="3">
    <source>
        <dbReference type="EMBL" id="KMY50217.1"/>
    </source>
</evidence>
<keyword evidence="1" id="KW-0472">Membrane</keyword>
<keyword evidence="1" id="KW-1133">Transmembrane helix</keyword>
<keyword evidence="4" id="KW-1185">Reference proteome</keyword>
<comment type="caution">
    <text evidence="3">The sequence shown here is derived from an EMBL/GenBank/DDBJ whole genome shotgun (WGS) entry which is preliminary data.</text>
</comment>
<name>A0A0K9GVD0_9BACI</name>
<protein>
    <recommendedName>
        <fullName evidence="2">DUF4190 domain-containing protein</fullName>
    </recommendedName>
</protein>
<dbReference type="EMBL" id="LFZW01000001">
    <property type="protein sequence ID" value="KMY50217.1"/>
    <property type="molecule type" value="Genomic_DNA"/>
</dbReference>
<dbReference type="Proteomes" id="UP000037146">
    <property type="component" value="Unassembled WGS sequence"/>
</dbReference>
<evidence type="ECO:0000313" key="4">
    <source>
        <dbReference type="Proteomes" id="UP000037146"/>
    </source>
</evidence>
<feature type="domain" description="DUF4190" evidence="2">
    <location>
        <begin position="11"/>
        <end position="70"/>
    </location>
</feature>
<keyword evidence="1" id="KW-0812">Transmembrane</keyword>
<proteinExistence type="predicted"/>
<feature type="transmembrane region" description="Helical" evidence="1">
    <location>
        <begin position="58"/>
        <end position="84"/>
    </location>
</feature>
<dbReference type="Pfam" id="PF13828">
    <property type="entry name" value="DUF4190"/>
    <property type="match status" value="1"/>
</dbReference>
<feature type="transmembrane region" description="Helical" evidence="1">
    <location>
        <begin position="12"/>
        <end position="38"/>
    </location>
</feature>
<sequence length="93" mass="9854">MVEKTQTNSHSIISLINGILSILIPFIGLILGVIGVVFSRKAVKQIEKTNESGRGLAIAGLICAVVGITLQFLSVLGLILFYSVTITSSINIL</sequence>
<dbReference type="PATRIC" id="fig|1679170.3.peg.2852"/>
<dbReference type="InterPro" id="IPR025241">
    <property type="entry name" value="DUF4190"/>
</dbReference>
<dbReference type="RefSeq" id="WP_049681565.1">
    <property type="nucleotide sequence ID" value="NZ_LFZW01000001.1"/>
</dbReference>
<dbReference type="OrthoDB" id="2972738at2"/>
<organism evidence="3 4">
    <name type="scientific">Peribacillus loiseleuriae</name>
    <dbReference type="NCBI Taxonomy" id="1679170"/>
    <lineage>
        <taxon>Bacteria</taxon>
        <taxon>Bacillati</taxon>
        <taxon>Bacillota</taxon>
        <taxon>Bacilli</taxon>
        <taxon>Bacillales</taxon>
        <taxon>Bacillaceae</taxon>
        <taxon>Peribacillus</taxon>
    </lineage>
</organism>
<dbReference type="STRING" id="1679170.AC625_12500"/>
<reference evidence="4" key="1">
    <citation type="submission" date="2015-07" db="EMBL/GenBank/DDBJ databases">
        <title>Genome sequencing project for genomic taxonomy and phylogenomics of Bacillus-like bacteria.</title>
        <authorList>
            <person name="Liu B."/>
            <person name="Wang J."/>
            <person name="Zhu Y."/>
            <person name="Liu G."/>
            <person name="Chen Q."/>
            <person name="Chen Z."/>
            <person name="Lan J."/>
            <person name="Che J."/>
            <person name="Ge C."/>
            <person name="Shi H."/>
            <person name="Pan Z."/>
            <person name="Liu X."/>
        </authorList>
    </citation>
    <scope>NUCLEOTIDE SEQUENCE [LARGE SCALE GENOMIC DNA]</scope>
    <source>
        <strain evidence="4">FJAT-27997</strain>
    </source>
</reference>